<dbReference type="InterPro" id="IPR044069">
    <property type="entry name" value="ZF_C4H2"/>
</dbReference>
<dbReference type="PROSITE" id="PS51896">
    <property type="entry name" value="ZF_C4H2"/>
    <property type="match status" value="1"/>
</dbReference>
<evidence type="ECO:0000256" key="2">
    <source>
        <dbReference type="SAM" id="MobiDB-lite"/>
    </source>
</evidence>
<dbReference type="PANTHER" id="PTHR31058">
    <property type="entry name" value="ZINC FINGER C4H2 DOMAIN-CONTAINING PROTEIN"/>
    <property type="match status" value="1"/>
</dbReference>
<keyword evidence="5" id="KW-1185">Reference proteome</keyword>
<evidence type="ECO:0000313" key="5">
    <source>
        <dbReference type="Proteomes" id="UP000494206"/>
    </source>
</evidence>
<dbReference type="PANTHER" id="PTHR31058:SF2">
    <property type="entry name" value="ZINC FINGER C4H2 DOMAIN-CONTAINING PROTEIN"/>
    <property type="match status" value="1"/>
</dbReference>
<organism evidence="4 5">
    <name type="scientific">Caenorhabditis bovis</name>
    <dbReference type="NCBI Taxonomy" id="2654633"/>
    <lineage>
        <taxon>Eukaryota</taxon>
        <taxon>Metazoa</taxon>
        <taxon>Ecdysozoa</taxon>
        <taxon>Nematoda</taxon>
        <taxon>Chromadorea</taxon>
        <taxon>Rhabditida</taxon>
        <taxon>Rhabditina</taxon>
        <taxon>Rhabditomorpha</taxon>
        <taxon>Rhabditoidea</taxon>
        <taxon>Rhabditidae</taxon>
        <taxon>Peloderinae</taxon>
        <taxon>Caenorhabditis</taxon>
    </lineage>
</organism>
<dbReference type="InterPro" id="IPR018482">
    <property type="entry name" value="Znf-C4H2"/>
</dbReference>
<dbReference type="OrthoDB" id="20865at2759"/>
<gene>
    <name evidence="4" type="ORF">CBOVIS_LOCUS12615</name>
</gene>
<evidence type="ECO:0000313" key="4">
    <source>
        <dbReference type="EMBL" id="CAB3411197.1"/>
    </source>
</evidence>
<keyword evidence="1" id="KW-0175">Coiled coil</keyword>
<proteinExistence type="predicted"/>
<sequence length="240" mass="27203">MDATEFSSNLDNYVRIRERLDEFCKTCLEIRQEVLEVEKLENHIKNCATTREELENERKSHAEELRQINQDINVLEDMAKALKTEKENRREKVTNGVRAVQSSRIDANSALKTLKIEDEIEKSIEEDKYGPPPTPATNPQICVPSIFNVALTSANPMTWFSSLLHSQLTSAANPSTSGDQHLINRNRMPPQFVEASKMKQCEHCGAKIHRNAPTCPMCKMKTKSKNPKKKKKAAPTLDGL</sequence>
<evidence type="ECO:0000259" key="3">
    <source>
        <dbReference type="PROSITE" id="PS51896"/>
    </source>
</evidence>
<dbReference type="GO" id="GO:0045666">
    <property type="term" value="P:positive regulation of neuron differentiation"/>
    <property type="evidence" value="ECO:0007669"/>
    <property type="project" value="TreeGrafter"/>
</dbReference>
<feature type="domain" description="C4H2-type" evidence="3">
    <location>
        <begin position="193"/>
        <end position="235"/>
    </location>
</feature>
<dbReference type="EMBL" id="CADEPM010000012">
    <property type="protein sequence ID" value="CAB3411197.1"/>
    <property type="molecule type" value="Genomic_DNA"/>
</dbReference>
<feature type="compositionally biased region" description="Basic residues" evidence="2">
    <location>
        <begin position="220"/>
        <end position="233"/>
    </location>
</feature>
<feature type="region of interest" description="Disordered" evidence="2">
    <location>
        <begin position="218"/>
        <end position="240"/>
    </location>
</feature>
<evidence type="ECO:0000256" key="1">
    <source>
        <dbReference type="SAM" id="Coils"/>
    </source>
</evidence>
<reference evidence="4 5" key="1">
    <citation type="submission" date="2020-04" db="EMBL/GenBank/DDBJ databases">
        <authorList>
            <person name="Laetsch R D."/>
            <person name="Stevens L."/>
            <person name="Kumar S."/>
            <person name="Blaxter L. M."/>
        </authorList>
    </citation>
    <scope>NUCLEOTIDE SEQUENCE [LARGE SCALE GENOMIC DNA]</scope>
</reference>
<dbReference type="AlphaFoldDB" id="A0A8S1FBA1"/>
<dbReference type="Pfam" id="PF10146">
    <property type="entry name" value="zf-C4H2"/>
    <property type="match status" value="1"/>
</dbReference>
<dbReference type="GO" id="GO:0005634">
    <property type="term" value="C:nucleus"/>
    <property type="evidence" value="ECO:0007669"/>
    <property type="project" value="TreeGrafter"/>
</dbReference>
<feature type="coiled-coil region" evidence="1">
    <location>
        <begin position="37"/>
        <end position="92"/>
    </location>
</feature>
<dbReference type="Proteomes" id="UP000494206">
    <property type="component" value="Unassembled WGS sequence"/>
</dbReference>
<accession>A0A8S1FBA1</accession>
<name>A0A8S1FBA1_9PELO</name>
<comment type="caution">
    <text evidence="4">The sequence shown here is derived from an EMBL/GenBank/DDBJ whole genome shotgun (WGS) entry which is preliminary data.</text>
</comment>
<protein>
    <recommendedName>
        <fullName evidence="3">C4H2-type domain-containing protein</fullName>
    </recommendedName>
</protein>